<evidence type="ECO:0000313" key="1">
    <source>
        <dbReference type="EMBL" id="STO17001.1"/>
    </source>
</evidence>
<dbReference type="InterPro" id="IPR021408">
    <property type="entry name" value="DUF3046"/>
</dbReference>
<sequence>MFRVPGPASRGMTRSVFNAALAEVFPHGFGETLVSDQVLVEFGVTPAAALEAGVDPLEVWQALLRATGKDTEENLWWHRRNLKQNRQF</sequence>
<proteinExistence type="predicted"/>
<evidence type="ECO:0000313" key="2">
    <source>
        <dbReference type="Proteomes" id="UP000255284"/>
    </source>
</evidence>
<protein>
    <submittedName>
        <fullName evidence="1">Protein of uncharacterized function (DUF3046)</fullName>
    </submittedName>
</protein>
<dbReference type="Pfam" id="PF11248">
    <property type="entry name" value="DUF3046"/>
    <property type="match status" value="1"/>
</dbReference>
<name>A0A378PFE9_9ACTO</name>
<reference evidence="1 2" key="1">
    <citation type="submission" date="2018-06" db="EMBL/GenBank/DDBJ databases">
        <authorList>
            <consortium name="Pathogen Informatics"/>
            <person name="Doyle S."/>
        </authorList>
    </citation>
    <scope>NUCLEOTIDE SEQUENCE [LARGE SCALE GENOMIC DNA]</scope>
    <source>
        <strain evidence="1 2">NCTC11819</strain>
    </source>
</reference>
<comment type="caution">
    <text evidence="1">The sequence shown here is derived from an EMBL/GenBank/DDBJ whole genome shotgun (WGS) entry which is preliminary data.</text>
</comment>
<dbReference type="Proteomes" id="UP000255284">
    <property type="component" value="Unassembled WGS sequence"/>
</dbReference>
<dbReference type="RefSeq" id="WP_231282697.1">
    <property type="nucleotide sequence ID" value="NZ_CAMPNB010000004.1"/>
</dbReference>
<dbReference type="EMBL" id="UGGQ01000006">
    <property type="protein sequence ID" value="STO17001.1"/>
    <property type="molecule type" value="Genomic_DNA"/>
</dbReference>
<gene>
    <name evidence="1" type="ORF">NCTC11819_01584</name>
</gene>
<organism evidence="1 2">
    <name type="scientific">Mobiluncus mulieris</name>
    <dbReference type="NCBI Taxonomy" id="2052"/>
    <lineage>
        <taxon>Bacteria</taxon>
        <taxon>Bacillati</taxon>
        <taxon>Actinomycetota</taxon>
        <taxon>Actinomycetes</taxon>
        <taxon>Actinomycetales</taxon>
        <taxon>Actinomycetaceae</taxon>
        <taxon>Mobiluncus</taxon>
    </lineage>
</organism>
<dbReference type="AlphaFoldDB" id="A0A378PFE9"/>
<dbReference type="GeneID" id="61168366"/>
<accession>A0A378PFE9</accession>